<organism evidence="4 5">
    <name type="scientific">Aldrovandia affinis</name>
    <dbReference type="NCBI Taxonomy" id="143900"/>
    <lineage>
        <taxon>Eukaryota</taxon>
        <taxon>Metazoa</taxon>
        <taxon>Chordata</taxon>
        <taxon>Craniata</taxon>
        <taxon>Vertebrata</taxon>
        <taxon>Euteleostomi</taxon>
        <taxon>Actinopterygii</taxon>
        <taxon>Neopterygii</taxon>
        <taxon>Teleostei</taxon>
        <taxon>Notacanthiformes</taxon>
        <taxon>Halosauridae</taxon>
        <taxon>Aldrovandia</taxon>
    </lineage>
</organism>
<evidence type="ECO:0000313" key="4">
    <source>
        <dbReference type="EMBL" id="KAJ8414827.1"/>
    </source>
</evidence>
<dbReference type="Proteomes" id="UP001221898">
    <property type="component" value="Unassembled WGS sequence"/>
</dbReference>
<protein>
    <recommendedName>
        <fullName evidence="3">DDE Tnp4 domain-containing protein</fullName>
    </recommendedName>
</protein>
<dbReference type="Pfam" id="PF13359">
    <property type="entry name" value="DDE_Tnp_4"/>
    <property type="match status" value="1"/>
</dbReference>
<gene>
    <name evidence="4" type="ORF">AAFF_G00023500</name>
</gene>
<evidence type="ECO:0000259" key="3">
    <source>
        <dbReference type="Pfam" id="PF13359"/>
    </source>
</evidence>
<comment type="cofactor">
    <cofactor evidence="1">
        <name>a divalent metal cation</name>
        <dbReference type="ChEBI" id="CHEBI:60240"/>
    </cofactor>
</comment>
<accession>A0AAD7T5K0</accession>
<name>A0AAD7T5K0_9TELE</name>
<evidence type="ECO:0000256" key="2">
    <source>
        <dbReference type="ARBA" id="ARBA00022723"/>
    </source>
</evidence>
<proteinExistence type="predicted"/>
<comment type="caution">
    <text evidence="4">The sequence shown here is derived from an EMBL/GenBank/DDBJ whole genome shotgun (WGS) entry which is preliminary data.</text>
</comment>
<dbReference type="InterPro" id="IPR027806">
    <property type="entry name" value="HARBI1_dom"/>
</dbReference>
<evidence type="ECO:0000256" key="1">
    <source>
        <dbReference type="ARBA" id="ARBA00001968"/>
    </source>
</evidence>
<evidence type="ECO:0000313" key="5">
    <source>
        <dbReference type="Proteomes" id="UP001221898"/>
    </source>
</evidence>
<dbReference type="EMBL" id="JAINUG010000011">
    <property type="protein sequence ID" value="KAJ8414827.1"/>
    <property type="molecule type" value="Genomic_DNA"/>
</dbReference>
<feature type="domain" description="DDE Tnp4" evidence="3">
    <location>
        <begin position="2"/>
        <end position="90"/>
    </location>
</feature>
<keyword evidence="2" id="KW-0479">Metal-binding</keyword>
<keyword evidence="5" id="KW-1185">Reference proteome</keyword>
<dbReference type="AlphaFoldDB" id="A0AAD7T5K0"/>
<dbReference type="GO" id="GO:0046872">
    <property type="term" value="F:metal ion binding"/>
    <property type="evidence" value="ECO:0007669"/>
    <property type="project" value="UniProtKB-KW"/>
</dbReference>
<sequence length="137" mass="14753">MAVGDARYRFTMVDVGAYGQDSDGGVFQDSQFGSDLLQGKPDLPSPANLPGTGFTVPHMLVGDAAFPLHVNLMRPFPDAANEQRQIHPTKLHRLPPVSLSQGSGEDRWQAIQTCSRQGACLLAVPEPHGLPLLYGMT</sequence>
<reference evidence="4" key="1">
    <citation type="journal article" date="2023" name="Science">
        <title>Genome structures resolve the early diversification of teleost fishes.</title>
        <authorList>
            <person name="Parey E."/>
            <person name="Louis A."/>
            <person name="Montfort J."/>
            <person name="Bouchez O."/>
            <person name="Roques C."/>
            <person name="Iampietro C."/>
            <person name="Lluch J."/>
            <person name="Castinel A."/>
            <person name="Donnadieu C."/>
            <person name="Desvignes T."/>
            <person name="Floi Bucao C."/>
            <person name="Jouanno E."/>
            <person name="Wen M."/>
            <person name="Mejri S."/>
            <person name="Dirks R."/>
            <person name="Jansen H."/>
            <person name="Henkel C."/>
            <person name="Chen W.J."/>
            <person name="Zahm M."/>
            <person name="Cabau C."/>
            <person name="Klopp C."/>
            <person name="Thompson A.W."/>
            <person name="Robinson-Rechavi M."/>
            <person name="Braasch I."/>
            <person name="Lecointre G."/>
            <person name="Bobe J."/>
            <person name="Postlethwait J.H."/>
            <person name="Berthelot C."/>
            <person name="Roest Crollius H."/>
            <person name="Guiguen Y."/>
        </authorList>
    </citation>
    <scope>NUCLEOTIDE SEQUENCE</scope>
    <source>
        <strain evidence="4">NC1722</strain>
    </source>
</reference>